<comment type="caution">
    <text evidence="1">The sequence shown here is derived from an EMBL/GenBank/DDBJ whole genome shotgun (WGS) entry which is preliminary data.</text>
</comment>
<organism evidence="1 2">
    <name type="scientific">Citricoccus parietis</name>
    <dbReference type="NCBI Taxonomy" id="592307"/>
    <lineage>
        <taxon>Bacteria</taxon>
        <taxon>Bacillati</taxon>
        <taxon>Actinomycetota</taxon>
        <taxon>Actinomycetes</taxon>
        <taxon>Micrococcales</taxon>
        <taxon>Micrococcaceae</taxon>
        <taxon>Citricoccus</taxon>
    </lineage>
</organism>
<gene>
    <name evidence="1" type="ORF">ACFFX0_32695</name>
</gene>
<sequence length="41" mass="4355">MLGGTCQSIAILSRCSTCPDISLSTRMLNCNTTCRVKSTST</sequence>
<evidence type="ECO:0000313" key="1">
    <source>
        <dbReference type="EMBL" id="MFB9075670.1"/>
    </source>
</evidence>
<evidence type="ECO:0000313" key="2">
    <source>
        <dbReference type="Proteomes" id="UP001589575"/>
    </source>
</evidence>
<proteinExistence type="predicted"/>
<reference evidence="1 2" key="1">
    <citation type="submission" date="2024-09" db="EMBL/GenBank/DDBJ databases">
        <authorList>
            <person name="Sun Q."/>
            <person name="Mori K."/>
        </authorList>
    </citation>
    <scope>NUCLEOTIDE SEQUENCE [LARGE SCALE GENOMIC DNA]</scope>
    <source>
        <strain evidence="1 2">CCM 7609</strain>
    </source>
</reference>
<protein>
    <submittedName>
        <fullName evidence="1">Uncharacterized protein</fullName>
    </submittedName>
</protein>
<dbReference type="EMBL" id="JBHMFI010000023">
    <property type="protein sequence ID" value="MFB9075670.1"/>
    <property type="molecule type" value="Genomic_DNA"/>
</dbReference>
<accession>A0ABV5G9N4</accession>
<name>A0ABV5G9N4_9MICC</name>
<dbReference type="Proteomes" id="UP001589575">
    <property type="component" value="Unassembled WGS sequence"/>
</dbReference>
<keyword evidence="2" id="KW-1185">Reference proteome</keyword>